<evidence type="ECO:0000256" key="15">
    <source>
        <dbReference type="SAM" id="MobiDB-lite"/>
    </source>
</evidence>
<comment type="caution">
    <text evidence="18">The sequence shown here is derived from an EMBL/GenBank/DDBJ whole genome shotgun (WGS) entry which is preliminary data.</text>
</comment>
<dbReference type="SMART" id="SM00225">
    <property type="entry name" value="BTB"/>
    <property type="match status" value="1"/>
</dbReference>
<evidence type="ECO:0000259" key="17">
    <source>
        <dbReference type="PROSITE" id="PS50157"/>
    </source>
</evidence>
<comment type="function">
    <text evidence="1">May be involved in transcriptional regulation.</text>
</comment>
<dbReference type="FunFam" id="3.30.160.60:FF:002349">
    <property type="entry name" value="Zinc finger and BTB domain-containing 40"/>
    <property type="match status" value="1"/>
</dbReference>
<dbReference type="InterPro" id="IPR000210">
    <property type="entry name" value="BTB/POZ_dom"/>
</dbReference>
<keyword evidence="9" id="KW-0832">Ubl conjugation</keyword>
<dbReference type="InterPro" id="IPR011333">
    <property type="entry name" value="SKP1/BTB/POZ_sf"/>
</dbReference>
<keyword evidence="7 14" id="KW-0863">Zinc-finger</keyword>
<feature type="domain" description="C2H2-type" evidence="17">
    <location>
        <begin position="818"/>
        <end position="846"/>
    </location>
</feature>
<evidence type="ECO:0000256" key="7">
    <source>
        <dbReference type="ARBA" id="ARBA00022771"/>
    </source>
</evidence>
<dbReference type="GO" id="GO:0003677">
    <property type="term" value="F:DNA binding"/>
    <property type="evidence" value="ECO:0007669"/>
    <property type="project" value="UniProtKB-KW"/>
</dbReference>
<dbReference type="GO" id="GO:0005634">
    <property type="term" value="C:nucleus"/>
    <property type="evidence" value="ECO:0007669"/>
    <property type="project" value="UniProtKB-SubCell"/>
</dbReference>
<keyword evidence="11" id="KW-0238">DNA-binding</keyword>
<dbReference type="AlphaFoldDB" id="A0A444UUX2"/>
<comment type="similarity">
    <text evidence="3">Belongs to the krueppel C2H2-type zinc-finger protein family.</text>
</comment>
<feature type="domain" description="C2H2-type" evidence="17">
    <location>
        <begin position="761"/>
        <end position="788"/>
    </location>
</feature>
<feature type="domain" description="C2H2-type" evidence="17">
    <location>
        <begin position="609"/>
        <end position="638"/>
    </location>
</feature>
<organism evidence="18 19">
    <name type="scientific">Acipenser ruthenus</name>
    <name type="common">Sterlet sturgeon</name>
    <dbReference type="NCBI Taxonomy" id="7906"/>
    <lineage>
        <taxon>Eukaryota</taxon>
        <taxon>Metazoa</taxon>
        <taxon>Chordata</taxon>
        <taxon>Craniata</taxon>
        <taxon>Vertebrata</taxon>
        <taxon>Euteleostomi</taxon>
        <taxon>Actinopterygii</taxon>
        <taxon>Chondrostei</taxon>
        <taxon>Acipenseriformes</taxon>
        <taxon>Acipenseridae</taxon>
        <taxon>Acipenser</taxon>
    </lineage>
</organism>
<feature type="domain" description="C2H2-type" evidence="17">
    <location>
        <begin position="675"/>
        <end position="703"/>
    </location>
</feature>
<evidence type="ECO:0000256" key="13">
    <source>
        <dbReference type="ARBA" id="ARBA00023242"/>
    </source>
</evidence>
<dbReference type="PANTHER" id="PTHR24394:SF0">
    <property type="entry name" value="ZINC FINGER AND BTB DOMAIN-CONTAINING PROTEIN 40"/>
    <property type="match status" value="1"/>
</dbReference>
<evidence type="ECO:0000259" key="16">
    <source>
        <dbReference type="PROSITE" id="PS50097"/>
    </source>
</evidence>
<dbReference type="Gene3D" id="3.30.160.60">
    <property type="entry name" value="Classic Zinc Finger"/>
    <property type="match status" value="10"/>
</dbReference>
<keyword evidence="13" id="KW-0539">Nucleus</keyword>
<dbReference type="SUPFAM" id="SSF57667">
    <property type="entry name" value="beta-beta-alpha zinc fingers"/>
    <property type="match status" value="7"/>
</dbReference>
<dbReference type="EMBL" id="SCEB01007282">
    <property type="protein sequence ID" value="RXM91980.1"/>
    <property type="molecule type" value="Genomic_DNA"/>
</dbReference>
<dbReference type="Gene3D" id="3.30.710.10">
    <property type="entry name" value="Potassium Channel Kv1.1, Chain A"/>
    <property type="match status" value="1"/>
</dbReference>
<evidence type="ECO:0000256" key="1">
    <source>
        <dbReference type="ARBA" id="ARBA00003767"/>
    </source>
</evidence>
<feature type="domain" description="C2H2-type" evidence="17">
    <location>
        <begin position="943"/>
        <end position="971"/>
    </location>
</feature>
<sequence length="1109" mass="123759">MELPNYSRQLMQQLYTLRKEGQFCDCTILLGVTPYRAHKLVLAASSLLFKSLLENSETISIDPSVATSDEFANLLEMIYTGKLPPGKHNFTKVISIADSLQMFDVAVSCKNILNSLLKRSMCEQAEPSRDASCAEPAPDHTRDNQAMVLAAVTTHESENDAPELSTTLNFKEAQEDAPLLEEVHQQLSEIGDLERSTKPIFSAEVKDGLTEESGIQDPSEGSHQDSPPRKRCRLALSDGSEDDLEVLVQSRSRIAETIKDAQPLIHLVETCESLSSSEKQIILDCCKEDQVCPNIFDRLLNKVTDEKSLPVDTLLSVLDLLRDSYPELNSVLQTRSLREDSCAAQIGAAAEERRFFDLLLAHVDELGDSVTELSPITECLEMATEGFLTELEKETVLECCKGVSPKEAIANLLNKVTTEKSIDQTSLLKLLHAVKEAFPNLQLLLERLEAEWTQRGGTVFDKESRALDILFRHKELVTETIDDLGALLACVAQGVECPTGEAIEIIRNCCKKEGPRESVTNLLSKILEEKSISALPFCKLLCIIRESFPNLMPLIEELERAETETEEYAKGKLKKRQVSGAEMEVMLDEESSPSEVKEETQKRSSKQGFTCKWCDKSFEFKCRMEVHLKRCRLSSQAPVECPECGETVASLRALQLHTSQSHGDAPRKKRKQGAVTCDICGKSFAHQSGMLYHKRADHFDEKPYSCDQCGAKFAANSTLKNHKRLHTGERPFFCKHCDMMFTQAAALAYHTKKKHSEGKMYACQYCDNVFAQSIELTRHVRTHTGDKPYVCRECGKGFSQANGLSVHLHTFHNIEDPYDCQKCRMSFPTLDEHKKHIQVVHPREYYPCETCSKVFSASSVLERHMVTHVGGKPFKCEICNKAYQQLSGLWYHNRTHHPDIFAAQNHRSSKFASFPCSSCDKSFPNITSLKRHMKADHADAELYECQSCKEVFSTLGLLKKHTTTKHTGSELAQLFKSLSCPASFRYPGALQNHVGTEHFSHDGEAFRCGHCDLLLPSQQALEQHFQTQHPGAGPAQTPATAAQMVIQASEQTEVSEELIALEESQLGRSQVYVALADSQNNASGSEIVAVSMEDLLDGTVTLICGAEAQ</sequence>
<feature type="domain" description="C2H2-type" evidence="17">
    <location>
        <begin position="846"/>
        <end position="873"/>
    </location>
</feature>
<dbReference type="SMART" id="SM00355">
    <property type="entry name" value="ZnF_C2H2"/>
    <property type="match status" value="14"/>
</dbReference>
<feature type="domain" description="C2H2-type" evidence="17">
    <location>
        <begin position="704"/>
        <end position="731"/>
    </location>
</feature>
<dbReference type="PANTHER" id="PTHR24394">
    <property type="entry name" value="ZINC FINGER PROTEIN"/>
    <property type="match status" value="1"/>
</dbReference>
<evidence type="ECO:0000256" key="5">
    <source>
        <dbReference type="ARBA" id="ARBA00022723"/>
    </source>
</evidence>
<dbReference type="FunFam" id="3.30.160.60:FF:001061">
    <property type="entry name" value="zinc finger and BTB domain-containing protein 40"/>
    <property type="match status" value="1"/>
</dbReference>
<dbReference type="CDD" id="cd18225">
    <property type="entry name" value="BTB_POZ_ZBTB40"/>
    <property type="match status" value="1"/>
</dbReference>
<gene>
    <name evidence="18" type="ORF">EOD39_20614</name>
</gene>
<dbReference type="InterPro" id="IPR030404">
    <property type="entry name" value="ZBTB40_BTB_POZ_dom"/>
</dbReference>
<evidence type="ECO:0000313" key="18">
    <source>
        <dbReference type="EMBL" id="RXM91980.1"/>
    </source>
</evidence>
<dbReference type="PROSITE" id="PS50157">
    <property type="entry name" value="ZINC_FINGER_C2H2_2"/>
    <property type="match status" value="12"/>
</dbReference>
<dbReference type="FunFam" id="3.30.160.60:FF:001792">
    <property type="entry name" value="Zinc finger and BTB domain-containing 40"/>
    <property type="match status" value="1"/>
</dbReference>
<evidence type="ECO:0000256" key="10">
    <source>
        <dbReference type="ARBA" id="ARBA00023015"/>
    </source>
</evidence>
<evidence type="ECO:0000313" key="19">
    <source>
        <dbReference type="Proteomes" id="UP000289886"/>
    </source>
</evidence>
<protein>
    <submittedName>
        <fullName evidence="18">Zinc finger and BTB domain-containing protein 40</fullName>
    </submittedName>
</protein>
<feature type="domain" description="C2H2-type" evidence="17">
    <location>
        <begin position="874"/>
        <end position="896"/>
    </location>
</feature>
<dbReference type="FunFam" id="3.30.160.60:FF:000645">
    <property type="entry name" value="Zinc finger and BTB domain containing 40"/>
    <property type="match status" value="1"/>
</dbReference>
<name>A0A444UUX2_ACIRT</name>
<dbReference type="FunFam" id="3.30.160.60:FF:000909">
    <property type="entry name" value="zinc finger and BTB domain-containing protein 40"/>
    <property type="match status" value="1"/>
</dbReference>
<keyword evidence="10" id="KW-0805">Transcription regulation</keyword>
<dbReference type="FunFam" id="3.30.160.60:FF:002248">
    <property type="entry name" value="Zinc finger and BTB domain-containing 40"/>
    <property type="match status" value="1"/>
</dbReference>
<accession>A0A444UUX2</accession>
<keyword evidence="12" id="KW-0804">Transcription</keyword>
<feature type="domain" description="BTB" evidence="16">
    <location>
        <begin position="24"/>
        <end position="87"/>
    </location>
</feature>
<dbReference type="Pfam" id="PF00651">
    <property type="entry name" value="BTB"/>
    <property type="match status" value="1"/>
</dbReference>
<feature type="region of interest" description="Disordered" evidence="15">
    <location>
        <begin position="208"/>
        <end position="232"/>
    </location>
</feature>
<keyword evidence="8" id="KW-0862">Zinc</keyword>
<proteinExistence type="inferred from homology"/>
<feature type="domain" description="C2H2-type" evidence="17">
    <location>
        <begin position="1006"/>
        <end position="1034"/>
    </location>
</feature>
<dbReference type="GO" id="GO:0000981">
    <property type="term" value="F:DNA-binding transcription factor activity, RNA polymerase II-specific"/>
    <property type="evidence" value="ECO:0007669"/>
    <property type="project" value="TreeGrafter"/>
</dbReference>
<evidence type="ECO:0000256" key="12">
    <source>
        <dbReference type="ARBA" id="ARBA00023163"/>
    </source>
</evidence>
<evidence type="ECO:0000256" key="9">
    <source>
        <dbReference type="ARBA" id="ARBA00022843"/>
    </source>
</evidence>
<feature type="domain" description="C2H2-type" evidence="17">
    <location>
        <begin position="732"/>
        <end position="760"/>
    </location>
</feature>
<dbReference type="SUPFAM" id="SSF54695">
    <property type="entry name" value="POZ domain"/>
    <property type="match status" value="1"/>
</dbReference>
<reference evidence="18 19" key="1">
    <citation type="submission" date="2019-01" db="EMBL/GenBank/DDBJ databases">
        <title>Draft Genome and Complete Hox-Cluster Characterization of the Sterlet Sturgeon (Acipenser ruthenus).</title>
        <authorList>
            <person name="Wei Q."/>
        </authorList>
    </citation>
    <scope>NUCLEOTIDE SEQUENCE [LARGE SCALE GENOMIC DNA]</scope>
    <source>
        <strain evidence="18">WHYD16114868_AA</strain>
        <tissue evidence="18">Blood</tissue>
    </source>
</reference>
<feature type="domain" description="C2H2-type" evidence="17">
    <location>
        <begin position="789"/>
        <end position="817"/>
    </location>
</feature>
<dbReference type="FunFam" id="3.30.160.60:FF:000696">
    <property type="entry name" value="Zinc finger and BTB domain containing 40"/>
    <property type="match status" value="1"/>
</dbReference>
<feature type="domain" description="C2H2-type" evidence="17">
    <location>
        <begin position="914"/>
        <end position="942"/>
    </location>
</feature>
<dbReference type="PROSITE" id="PS00028">
    <property type="entry name" value="ZINC_FINGER_C2H2_1"/>
    <property type="match status" value="9"/>
</dbReference>
<dbReference type="Pfam" id="PF00096">
    <property type="entry name" value="zf-C2H2"/>
    <property type="match status" value="7"/>
</dbReference>
<dbReference type="Pfam" id="PF13894">
    <property type="entry name" value="zf-C2H2_4"/>
    <property type="match status" value="1"/>
</dbReference>
<evidence type="ECO:0000256" key="6">
    <source>
        <dbReference type="ARBA" id="ARBA00022737"/>
    </source>
</evidence>
<evidence type="ECO:0000256" key="3">
    <source>
        <dbReference type="ARBA" id="ARBA00006991"/>
    </source>
</evidence>
<evidence type="ECO:0000256" key="2">
    <source>
        <dbReference type="ARBA" id="ARBA00004123"/>
    </source>
</evidence>
<evidence type="ECO:0000256" key="14">
    <source>
        <dbReference type="PROSITE-ProRule" id="PRU00042"/>
    </source>
</evidence>
<keyword evidence="4" id="KW-1017">Isopeptide bond</keyword>
<dbReference type="GO" id="GO:0008270">
    <property type="term" value="F:zinc ion binding"/>
    <property type="evidence" value="ECO:0007669"/>
    <property type="project" value="UniProtKB-KW"/>
</dbReference>
<keyword evidence="6" id="KW-0677">Repeat</keyword>
<evidence type="ECO:0000256" key="4">
    <source>
        <dbReference type="ARBA" id="ARBA00022499"/>
    </source>
</evidence>
<dbReference type="InterPro" id="IPR013087">
    <property type="entry name" value="Znf_C2H2_type"/>
</dbReference>
<dbReference type="Proteomes" id="UP000289886">
    <property type="component" value="Unassembled WGS sequence"/>
</dbReference>
<evidence type="ECO:0000256" key="8">
    <source>
        <dbReference type="ARBA" id="ARBA00022833"/>
    </source>
</evidence>
<keyword evidence="19" id="KW-1185">Reference proteome</keyword>
<keyword evidence="5" id="KW-0479">Metal-binding</keyword>
<dbReference type="InterPro" id="IPR036236">
    <property type="entry name" value="Znf_C2H2_sf"/>
</dbReference>
<dbReference type="FunFam" id="3.30.710.10:FF:000058">
    <property type="entry name" value="Zinc finger and BTB domain containing 40"/>
    <property type="match status" value="1"/>
</dbReference>
<comment type="subcellular location">
    <subcellularLocation>
        <location evidence="2">Nucleus</location>
    </subcellularLocation>
</comment>
<dbReference type="PROSITE" id="PS50097">
    <property type="entry name" value="BTB"/>
    <property type="match status" value="1"/>
</dbReference>
<evidence type="ECO:0000256" key="11">
    <source>
        <dbReference type="ARBA" id="ARBA00023125"/>
    </source>
</evidence>